<dbReference type="EMBL" id="CAJHIA010000024">
    <property type="protein sequence ID" value="CAD6446976.1"/>
    <property type="molecule type" value="Genomic_DNA"/>
</dbReference>
<evidence type="ECO:0000256" key="1">
    <source>
        <dbReference type="SAM" id="MobiDB-lite"/>
    </source>
</evidence>
<feature type="compositionally biased region" description="Low complexity" evidence="1">
    <location>
        <begin position="499"/>
        <end position="513"/>
    </location>
</feature>
<feature type="region of interest" description="Disordered" evidence="1">
    <location>
        <begin position="1"/>
        <end position="20"/>
    </location>
</feature>
<evidence type="ECO:0000313" key="2">
    <source>
        <dbReference type="EMBL" id="CAD6446976.1"/>
    </source>
</evidence>
<dbReference type="AlphaFoldDB" id="A0A8H2VZJ3"/>
<name>A0A8H2VZJ3_9HELO</name>
<feature type="compositionally biased region" description="Polar residues" evidence="1">
    <location>
        <begin position="405"/>
        <end position="420"/>
    </location>
</feature>
<feature type="region of interest" description="Disordered" evidence="1">
    <location>
        <begin position="179"/>
        <end position="204"/>
    </location>
</feature>
<keyword evidence="3" id="KW-1185">Reference proteome</keyword>
<feature type="region of interest" description="Disordered" evidence="1">
    <location>
        <begin position="390"/>
        <end position="420"/>
    </location>
</feature>
<accession>A0A8H2VZJ3</accession>
<feature type="region of interest" description="Disordered" evidence="1">
    <location>
        <begin position="41"/>
        <end position="105"/>
    </location>
</feature>
<organism evidence="2 3">
    <name type="scientific">Sclerotinia trifoliorum</name>
    <dbReference type="NCBI Taxonomy" id="28548"/>
    <lineage>
        <taxon>Eukaryota</taxon>
        <taxon>Fungi</taxon>
        <taxon>Dikarya</taxon>
        <taxon>Ascomycota</taxon>
        <taxon>Pezizomycotina</taxon>
        <taxon>Leotiomycetes</taxon>
        <taxon>Helotiales</taxon>
        <taxon>Sclerotiniaceae</taxon>
        <taxon>Sclerotinia</taxon>
    </lineage>
</organism>
<proteinExistence type="predicted"/>
<feature type="compositionally biased region" description="Polar residues" evidence="1">
    <location>
        <begin position="482"/>
        <end position="498"/>
    </location>
</feature>
<feature type="compositionally biased region" description="Polar residues" evidence="1">
    <location>
        <begin position="180"/>
        <end position="190"/>
    </location>
</feature>
<protein>
    <submittedName>
        <fullName evidence="2">8403fb7b-fded-4708-803e-45e28f99321d</fullName>
    </submittedName>
</protein>
<gene>
    <name evidence="2" type="ORF">SCLTRI_LOCUS6768</name>
</gene>
<feature type="compositionally biased region" description="Polar residues" evidence="1">
    <location>
        <begin position="44"/>
        <end position="56"/>
    </location>
</feature>
<dbReference type="OrthoDB" id="3548170at2759"/>
<reference evidence="2" key="1">
    <citation type="submission" date="2020-10" db="EMBL/GenBank/DDBJ databases">
        <authorList>
            <person name="Kusch S."/>
        </authorList>
    </citation>
    <scope>NUCLEOTIDE SEQUENCE</scope>
    <source>
        <strain evidence="2">SwB9</strain>
    </source>
</reference>
<evidence type="ECO:0000313" key="3">
    <source>
        <dbReference type="Proteomes" id="UP000624404"/>
    </source>
</evidence>
<dbReference type="Proteomes" id="UP000624404">
    <property type="component" value="Unassembled WGS sequence"/>
</dbReference>
<comment type="caution">
    <text evidence="2">The sequence shown here is derived from an EMBL/GenBank/DDBJ whole genome shotgun (WGS) entry which is preliminary data.</text>
</comment>
<feature type="region of interest" description="Disordered" evidence="1">
    <location>
        <begin position="482"/>
        <end position="516"/>
    </location>
</feature>
<sequence>MSFFGGNGEEESFNLSEHDGFLNLPEGEFFNLLEDSKDKGDELSITNSVDKSPSNKHSPHEEDVNGMTLQETVDEFEVNSMRSNTNSRGESKSLESEVGSHFFMPVDTRPEEEMKGGQCPKVPNSIVQSSDAILPVMSPPKVKQHSRSAAKASSFSRISNTMVPSFIPPSSSPVSFLSAKNHSYNGDNRGTSSSTSTRSTRQRAKNGIDRIIEEHEKRVAEKAAIRKANSNLPGYSGIQKKTPVKKGHRYSGSLDESLGRCQIEPPYNRHHVPVSLSPQKECPVNVDGSQAHGFQGRGPFQQIDRMRQMQTIPPNLDHFEQFSHGKMCSYLKNYANSDTKQRAPFHRQLHASTYNRFELQKTPISTQTFQQLGQQMMDPFIGKFHNQSMNREREASVHPNEWPVSHNQSLQSRQSMDPQEQNYSFQQTGHKQNNSGFSHINYSSILEEPHSPLFPERNSWMPQTNTDLHGQAYDQWQTSGVQESQFGTQQHTNMSSGRSTNPFPSLPPSSFTSEQNSGQILEPLLDLPENTVLAHRPKK</sequence>